<evidence type="ECO:0000313" key="6">
    <source>
        <dbReference type="EMBL" id="GEL46644.1"/>
    </source>
</evidence>
<evidence type="ECO:0000256" key="4">
    <source>
        <dbReference type="ARBA" id="ARBA00023002"/>
    </source>
</evidence>
<dbReference type="GO" id="GO:0046872">
    <property type="term" value="F:metal ion binding"/>
    <property type="evidence" value="ECO:0007669"/>
    <property type="project" value="UniProtKB-KW"/>
</dbReference>
<dbReference type="EMBL" id="BJVQ01000020">
    <property type="protein sequence ID" value="GEL46644.1"/>
    <property type="molecule type" value="Genomic_DNA"/>
</dbReference>
<protein>
    <submittedName>
        <fullName evidence="6 7">Dehydrogenase</fullName>
    </submittedName>
</protein>
<reference evidence="6 8" key="1">
    <citation type="submission" date="2019-07" db="EMBL/GenBank/DDBJ databases">
        <title>Whole genome shotgun sequence of Cellulomonas hominis NBRC 16055.</title>
        <authorList>
            <person name="Hosoyama A."/>
            <person name="Uohara A."/>
            <person name="Ohji S."/>
            <person name="Ichikawa N."/>
        </authorList>
    </citation>
    <scope>NUCLEOTIDE SEQUENCE [LARGE SCALE GENOMIC DNA]</scope>
    <source>
        <strain evidence="6 8">NBRC 16055</strain>
    </source>
</reference>
<evidence type="ECO:0000256" key="2">
    <source>
        <dbReference type="ARBA" id="ARBA00022723"/>
    </source>
</evidence>
<dbReference type="EMBL" id="JACHDN010000001">
    <property type="protein sequence ID" value="MBB5472571.1"/>
    <property type="molecule type" value="Genomic_DNA"/>
</dbReference>
<dbReference type="InterPro" id="IPR013154">
    <property type="entry name" value="ADH-like_N"/>
</dbReference>
<dbReference type="InterPro" id="IPR050129">
    <property type="entry name" value="Zn_alcohol_dh"/>
</dbReference>
<reference evidence="7 9" key="2">
    <citation type="submission" date="2020-08" db="EMBL/GenBank/DDBJ databases">
        <title>Sequencing the genomes of 1000 actinobacteria strains.</title>
        <authorList>
            <person name="Klenk H.-P."/>
        </authorList>
    </citation>
    <scope>NUCLEOTIDE SEQUENCE [LARGE SCALE GENOMIC DNA]</scope>
    <source>
        <strain evidence="7 9">DSM 9581</strain>
    </source>
</reference>
<keyword evidence="4" id="KW-0560">Oxidoreductase</keyword>
<dbReference type="AlphaFoldDB" id="A0A511FDG3"/>
<keyword evidence="8" id="KW-1185">Reference proteome</keyword>
<evidence type="ECO:0000313" key="7">
    <source>
        <dbReference type="EMBL" id="MBB5472571.1"/>
    </source>
</evidence>
<dbReference type="PANTHER" id="PTHR43401:SF2">
    <property type="entry name" value="L-THREONINE 3-DEHYDROGENASE"/>
    <property type="match status" value="1"/>
</dbReference>
<dbReference type="Pfam" id="PF08240">
    <property type="entry name" value="ADH_N"/>
    <property type="match status" value="1"/>
</dbReference>
<feature type="domain" description="Enoyl reductase (ER)" evidence="5">
    <location>
        <begin position="14"/>
        <end position="338"/>
    </location>
</feature>
<evidence type="ECO:0000256" key="3">
    <source>
        <dbReference type="ARBA" id="ARBA00022833"/>
    </source>
</evidence>
<accession>A0A511FDG3</accession>
<dbReference type="SUPFAM" id="SSF50129">
    <property type="entry name" value="GroES-like"/>
    <property type="match status" value="1"/>
</dbReference>
<gene>
    <name evidence="6" type="ORF">CHO01_17600</name>
    <name evidence="7" type="ORF">HNR08_001307</name>
</gene>
<comment type="caution">
    <text evidence="6">The sequence shown here is derived from an EMBL/GenBank/DDBJ whole genome shotgun (WGS) entry which is preliminary data.</text>
</comment>
<dbReference type="Pfam" id="PF00107">
    <property type="entry name" value="ADH_zinc_N"/>
    <property type="match status" value="1"/>
</dbReference>
<dbReference type="Proteomes" id="UP000564629">
    <property type="component" value="Unassembled WGS sequence"/>
</dbReference>
<dbReference type="Gene3D" id="3.40.50.720">
    <property type="entry name" value="NAD(P)-binding Rossmann-like Domain"/>
    <property type="match status" value="1"/>
</dbReference>
<organism evidence="6 8">
    <name type="scientific">Cellulomonas hominis</name>
    <dbReference type="NCBI Taxonomy" id="156981"/>
    <lineage>
        <taxon>Bacteria</taxon>
        <taxon>Bacillati</taxon>
        <taxon>Actinomycetota</taxon>
        <taxon>Actinomycetes</taxon>
        <taxon>Micrococcales</taxon>
        <taxon>Cellulomonadaceae</taxon>
        <taxon>Cellulomonas</taxon>
    </lineage>
</organism>
<dbReference type="SMART" id="SM00829">
    <property type="entry name" value="PKS_ER"/>
    <property type="match status" value="1"/>
</dbReference>
<sequence length="347" mass="35079">MSAAATMSAVVWTGPDAVEVREVPLPEVPDGWALVRVAYNGICGTDLAIVHGAHPRARHGLVPGHELSGWVERAGASGPGVGELVVARPLISCGTCRACASGSPHVCRELGLYGIDTPGAMADYVALPPEVLHPVPATVDARTAALAEPLAVAVHAVALSGLVPGDTVGVLGAGPIGILTALVARHAGAARVVLAEPSAWRRSVAADLGLDVVPEGGTLTGSVRDVTGGEGADVVFDSAGHPAVAPELTTATRVLGRIVVVGVHKQPAPIDLRDVCFKEQTLLGVRVYTTEDVDRAIELLASGALGLDRFPTRAFALTDAAAAVEAAAAGTGCLKVLTTPLDGKADA</sequence>
<evidence type="ECO:0000313" key="9">
    <source>
        <dbReference type="Proteomes" id="UP000564629"/>
    </source>
</evidence>
<dbReference type="RefSeq" id="WP_183834886.1">
    <property type="nucleotide sequence ID" value="NZ_BJVQ01000020.1"/>
</dbReference>
<proteinExistence type="predicted"/>
<dbReference type="GO" id="GO:0016491">
    <property type="term" value="F:oxidoreductase activity"/>
    <property type="evidence" value="ECO:0007669"/>
    <property type="project" value="UniProtKB-KW"/>
</dbReference>
<keyword evidence="3" id="KW-0862">Zinc</keyword>
<dbReference type="InterPro" id="IPR013149">
    <property type="entry name" value="ADH-like_C"/>
</dbReference>
<dbReference type="InterPro" id="IPR011032">
    <property type="entry name" value="GroES-like_sf"/>
</dbReference>
<evidence type="ECO:0000256" key="1">
    <source>
        <dbReference type="ARBA" id="ARBA00001947"/>
    </source>
</evidence>
<dbReference type="InterPro" id="IPR036291">
    <property type="entry name" value="NAD(P)-bd_dom_sf"/>
</dbReference>
<keyword evidence="2" id="KW-0479">Metal-binding</keyword>
<name>A0A511FDG3_9CELL</name>
<evidence type="ECO:0000259" key="5">
    <source>
        <dbReference type="SMART" id="SM00829"/>
    </source>
</evidence>
<dbReference type="Gene3D" id="3.90.180.10">
    <property type="entry name" value="Medium-chain alcohol dehydrogenases, catalytic domain"/>
    <property type="match status" value="1"/>
</dbReference>
<evidence type="ECO:0000313" key="8">
    <source>
        <dbReference type="Proteomes" id="UP000321723"/>
    </source>
</evidence>
<dbReference type="InterPro" id="IPR020843">
    <property type="entry name" value="ER"/>
</dbReference>
<dbReference type="PANTHER" id="PTHR43401">
    <property type="entry name" value="L-THREONINE 3-DEHYDROGENASE"/>
    <property type="match status" value="1"/>
</dbReference>
<dbReference type="SUPFAM" id="SSF51735">
    <property type="entry name" value="NAD(P)-binding Rossmann-fold domains"/>
    <property type="match status" value="1"/>
</dbReference>
<dbReference type="Proteomes" id="UP000321723">
    <property type="component" value="Unassembled WGS sequence"/>
</dbReference>
<comment type="cofactor">
    <cofactor evidence="1">
        <name>Zn(2+)</name>
        <dbReference type="ChEBI" id="CHEBI:29105"/>
    </cofactor>
</comment>